<reference evidence="7 8" key="1">
    <citation type="submission" date="2023-04" db="EMBL/GenBank/DDBJ databases">
        <title>Jannaschia ovalis sp. nov., a marine bacterium isolated from sea tidal flat.</title>
        <authorList>
            <person name="Kwon D.Y."/>
            <person name="Kim J.-J."/>
        </authorList>
    </citation>
    <scope>NUCLEOTIDE SEQUENCE [LARGE SCALE GENOMIC DNA]</scope>
    <source>
        <strain evidence="7 8">GRR-S6-38</strain>
    </source>
</reference>
<dbReference type="RefSeq" id="WP_279966665.1">
    <property type="nucleotide sequence ID" value="NZ_CP122537.1"/>
</dbReference>
<evidence type="ECO:0000313" key="7">
    <source>
        <dbReference type="EMBL" id="WGH79731.1"/>
    </source>
</evidence>
<dbReference type="InterPro" id="IPR010583">
    <property type="entry name" value="MipA"/>
</dbReference>
<dbReference type="Pfam" id="PF06629">
    <property type="entry name" value="MipA"/>
    <property type="match status" value="1"/>
</dbReference>
<keyword evidence="4" id="KW-0472">Membrane</keyword>
<accession>A0ABY8LEL3</accession>
<keyword evidence="8" id="KW-1185">Reference proteome</keyword>
<evidence type="ECO:0000256" key="2">
    <source>
        <dbReference type="ARBA" id="ARBA00005722"/>
    </source>
</evidence>
<feature type="chain" id="PRO_5045898085" evidence="6">
    <location>
        <begin position="22"/>
        <end position="265"/>
    </location>
</feature>
<dbReference type="PANTHER" id="PTHR38776:SF1">
    <property type="entry name" value="MLTA-INTERACTING PROTEIN-RELATED"/>
    <property type="match status" value="1"/>
</dbReference>
<organism evidence="7 8">
    <name type="scientific">Jannaschia ovalis</name>
    <dbReference type="NCBI Taxonomy" id="3038773"/>
    <lineage>
        <taxon>Bacteria</taxon>
        <taxon>Pseudomonadati</taxon>
        <taxon>Pseudomonadota</taxon>
        <taxon>Alphaproteobacteria</taxon>
        <taxon>Rhodobacterales</taxon>
        <taxon>Roseobacteraceae</taxon>
        <taxon>Jannaschia</taxon>
    </lineage>
</organism>
<dbReference type="Proteomes" id="UP001243420">
    <property type="component" value="Chromosome"/>
</dbReference>
<evidence type="ECO:0000256" key="6">
    <source>
        <dbReference type="SAM" id="SignalP"/>
    </source>
</evidence>
<evidence type="ECO:0000256" key="4">
    <source>
        <dbReference type="ARBA" id="ARBA00023136"/>
    </source>
</evidence>
<dbReference type="SUPFAM" id="SSF56935">
    <property type="entry name" value="Porins"/>
    <property type="match status" value="1"/>
</dbReference>
<evidence type="ECO:0000256" key="1">
    <source>
        <dbReference type="ARBA" id="ARBA00004442"/>
    </source>
</evidence>
<proteinExistence type="inferred from homology"/>
<name>A0ABY8LEL3_9RHOB</name>
<gene>
    <name evidence="7" type="ORF">P8627_05575</name>
</gene>
<keyword evidence="5" id="KW-0998">Cell outer membrane</keyword>
<dbReference type="PANTHER" id="PTHR38776">
    <property type="entry name" value="MLTA-INTERACTING PROTEIN-RELATED"/>
    <property type="match status" value="1"/>
</dbReference>
<keyword evidence="3 6" id="KW-0732">Signal</keyword>
<evidence type="ECO:0000313" key="8">
    <source>
        <dbReference type="Proteomes" id="UP001243420"/>
    </source>
</evidence>
<evidence type="ECO:0000256" key="3">
    <source>
        <dbReference type="ARBA" id="ARBA00022729"/>
    </source>
</evidence>
<evidence type="ECO:0000256" key="5">
    <source>
        <dbReference type="ARBA" id="ARBA00023237"/>
    </source>
</evidence>
<sequence length="265" mass="27594">MPRLTALIAAMALAIPAAASAQSADGTTILSTQGTGPALGFTLRGGVASTPEYFGAPSNELGPDIGFELNYLRFGNFTIGNPDPLFRPQGFGVTGSFRYIGERDDADSPELAGLNDIDAALELGLGLQYAADNYQVFGAVRRGVTGHDGLVGELGADLLLYPTDRLTVTFGPRALWGDDEYASTYFGVTAAEAGASAFTAFAPSGGLMSVGVELGAGYRLNDRWGIEGAISYDKLQNDAAASPITADDESLSARIGVTRRFTLGF</sequence>
<feature type="signal peptide" evidence="6">
    <location>
        <begin position="1"/>
        <end position="21"/>
    </location>
</feature>
<protein>
    <submittedName>
        <fullName evidence="7">MipA/OmpV family protein</fullName>
    </submittedName>
</protein>
<comment type="subcellular location">
    <subcellularLocation>
        <location evidence="1">Cell outer membrane</location>
    </subcellularLocation>
</comment>
<comment type="similarity">
    <text evidence="2">Belongs to the MipA/OmpV family.</text>
</comment>
<dbReference type="EMBL" id="CP122537">
    <property type="protein sequence ID" value="WGH79731.1"/>
    <property type="molecule type" value="Genomic_DNA"/>
</dbReference>